<feature type="chain" id="PRO_5045949510" description="Dnase1 protein" evidence="1">
    <location>
        <begin position="20"/>
        <end position="176"/>
    </location>
</feature>
<keyword evidence="1" id="KW-0732">Signal</keyword>
<reference evidence="2 3" key="1">
    <citation type="journal article" date="2024" name="Commun. Biol.">
        <title>Comparative genomic analysis of thermophilic fungi reveals convergent evolutionary adaptations and gene losses.</title>
        <authorList>
            <person name="Steindorff A.S."/>
            <person name="Aguilar-Pontes M.V."/>
            <person name="Robinson A.J."/>
            <person name="Andreopoulos B."/>
            <person name="LaButti K."/>
            <person name="Kuo A."/>
            <person name="Mondo S."/>
            <person name="Riley R."/>
            <person name="Otillar R."/>
            <person name="Haridas S."/>
            <person name="Lipzen A."/>
            <person name="Grimwood J."/>
            <person name="Schmutz J."/>
            <person name="Clum A."/>
            <person name="Reid I.D."/>
            <person name="Moisan M.C."/>
            <person name="Butler G."/>
            <person name="Nguyen T.T.M."/>
            <person name="Dewar K."/>
            <person name="Conant G."/>
            <person name="Drula E."/>
            <person name="Henrissat B."/>
            <person name="Hansel C."/>
            <person name="Singer S."/>
            <person name="Hutchinson M.I."/>
            <person name="de Vries R.P."/>
            <person name="Natvig D.O."/>
            <person name="Powell A.J."/>
            <person name="Tsang A."/>
            <person name="Grigoriev I.V."/>
        </authorList>
    </citation>
    <scope>NUCLEOTIDE SEQUENCE [LARGE SCALE GENOMIC DNA]</scope>
    <source>
        <strain evidence="2 3">CBS 494.80</strain>
    </source>
</reference>
<dbReference type="EMBL" id="JAZHXI010000002">
    <property type="protein sequence ID" value="KAL2074005.1"/>
    <property type="molecule type" value="Genomic_DNA"/>
</dbReference>
<evidence type="ECO:0000313" key="3">
    <source>
        <dbReference type="Proteomes" id="UP001595075"/>
    </source>
</evidence>
<gene>
    <name evidence="2" type="ORF">VTL71DRAFT_7783</name>
</gene>
<name>A0ABR4CVW4_9HELO</name>
<evidence type="ECO:0008006" key="4">
    <source>
        <dbReference type="Google" id="ProtNLM"/>
    </source>
</evidence>
<proteinExistence type="predicted"/>
<feature type="signal peptide" evidence="1">
    <location>
        <begin position="1"/>
        <end position="19"/>
    </location>
</feature>
<accession>A0ABR4CVW4</accession>
<evidence type="ECO:0000256" key="1">
    <source>
        <dbReference type="SAM" id="SignalP"/>
    </source>
</evidence>
<dbReference type="Proteomes" id="UP001595075">
    <property type="component" value="Unassembled WGS sequence"/>
</dbReference>
<protein>
    <recommendedName>
        <fullName evidence="4">Dnase1 protein</fullName>
    </recommendedName>
</protein>
<sequence length="176" mass="18915">MQFFATLFAATALATVASAGSVHFVNQDSTERTIIFTPNTGMEPIPDLVITGSETANQTFPTGWIGNWFSVSKGEPVVPGMLGEVRFDGYAGATYFDVSAIVNPDDVNGVKEIFPLHNSHPVSGCQTFPCANAYNKWDDIATLSTDGGDLVCLLGTVSNERRRGLIAKMSRDFVTN</sequence>
<organism evidence="2 3">
    <name type="scientific">Oculimacula yallundae</name>
    <dbReference type="NCBI Taxonomy" id="86028"/>
    <lineage>
        <taxon>Eukaryota</taxon>
        <taxon>Fungi</taxon>
        <taxon>Dikarya</taxon>
        <taxon>Ascomycota</taxon>
        <taxon>Pezizomycotina</taxon>
        <taxon>Leotiomycetes</taxon>
        <taxon>Helotiales</taxon>
        <taxon>Ploettnerulaceae</taxon>
        <taxon>Oculimacula</taxon>
    </lineage>
</organism>
<comment type="caution">
    <text evidence="2">The sequence shown here is derived from an EMBL/GenBank/DDBJ whole genome shotgun (WGS) entry which is preliminary data.</text>
</comment>
<evidence type="ECO:0000313" key="2">
    <source>
        <dbReference type="EMBL" id="KAL2074005.1"/>
    </source>
</evidence>
<keyword evidence="3" id="KW-1185">Reference proteome</keyword>